<sequence length="176" mass="19882">MMVVMSHATTPDSKFCEFARLKPLCNNLVRNATNYHQALRNAFRATLILNKRNSIRLVPVVTSVVRSTNSPSRAKILKTCQQKITDVASYISDLLIAVDEDNKDLIEYYLRTGEITLRDCVESISEIDMAIPPELNKLAQDVEDYKETTLVIFLQAPIETVYNKPMPVDYSGLIGK</sequence>
<organism evidence="1 2">
    <name type="scientific">Cichorium intybus</name>
    <name type="common">Chicory</name>
    <dbReference type="NCBI Taxonomy" id="13427"/>
    <lineage>
        <taxon>Eukaryota</taxon>
        <taxon>Viridiplantae</taxon>
        <taxon>Streptophyta</taxon>
        <taxon>Embryophyta</taxon>
        <taxon>Tracheophyta</taxon>
        <taxon>Spermatophyta</taxon>
        <taxon>Magnoliopsida</taxon>
        <taxon>eudicotyledons</taxon>
        <taxon>Gunneridae</taxon>
        <taxon>Pentapetalae</taxon>
        <taxon>asterids</taxon>
        <taxon>campanulids</taxon>
        <taxon>Asterales</taxon>
        <taxon>Asteraceae</taxon>
        <taxon>Cichorioideae</taxon>
        <taxon>Cichorieae</taxon>
        <taxon>Cichoriinae</taxon>
        <taxon>Cichorium</taxon>
    </lineage>
</organism>
<name>A0ACB9HBJ2_CICIN</name>
<evidence type="ECO:0000313" key="1">
    <source>
        <dbReference type="EMBL" id="KAI3792626.1"/>
    </source>
</evidence>
<dbReference type="Proteomes" id="UP001055811">
    <property type="component" value="Linkage Group LG01"/>
</dbReference>
<comment type="caution">
    <text evidence="1">The sequence shown here is derived from an EMBL/GenBank/DDBJ whole genome shotgun (WGS) entry which is preliminary data.</text>
</comment>
<proteinExistence type="predicted"/>
<accession>A0ACB9HBJ2</accession>
<evidence type="ECO:0000313" key="2">
    <source>
        <dbReference type="Proteomes" id="UP001055811"/>
    </source>
</evidence>
<keyword evidence="2" id="KW-1185">Reference proteome</keyword>
<gene>
    <name evidence="1" type="ORF">L2E82_06511</name>
</gene>
<protein>
    <submittedName>
        <fullName evidence="1">Uncharacterized protein</fullName>
    </submittedName>
</protein>
<dbReference type="EMBL" id="CM042009">
    <property type="protein sequence ID" value="KAI3792626.1"/>
    <property type="molecule type" value="Genomic_DNA"/>
</dbReference>
<reference evidence="2" key="1">
    <citation type="journal article" date="2022" name="Mol. Ecol. Resour.">
        <title>The genomes of chicory, endive, great burdock and yacon provide insights into Asteraceae palaeo-polyploidization history and plant inulin production.</title>
        <authorList>
            <person name="Fan W."/>
            <person name="Wang S."/>
            <person name="Wang H."/>
            <person name="Wang A."/>
            <person name="Jiang F."/>
            <person name="Liu H."/>
            <person name="Zhao H."/>
            <person name="Xu D."/>
            <person name="Zhang Y."/>
        </authorList>
    </citation>
    <scope>NUCLEOTIDE SEQUENCE [LARGE SCALE GENOMIC DNA]</scope>
    <source>
        <strain evidence="2">cv. Punajuju</strain>
    </source>
</reference>
<reference evidence="1 2" key="2">
    <citation type="journal article" date="2022" name="Mol. Ecol. Resour.">
        <title>The genomes of chicory, endive, great burdock and yacon provide insights into Asteraceae paleo-polyploidization history and plant inulin production.</title>
        <authorList>
            <person name="Fan W."/>
            <person name="Wang S."/>
            <person name="Wang H."/>
            <person name="Wang A."/>
            <person name="Jiang F."/>
            <person name="Liu H."/>
            <person name="Zhao H."/>
            <person name="Xu D."/>
            <person name="Zhang Y."/>
        </authorList>
    </citation>
    <scope>NUCLEOTIDE SEQUENCE [LARGE SCALE GENOMIC DNA]</scope>
    <source>
        <strain evidence="2">cv. Punajuju</strain>
        <tissue evidence="1">Leaves</tissue>
    </source>
</reference>